<accession>A0A7C2JZ60</accession>
<sequence>MVPAGPRLLLHLRPAELWQAESLGEEFRYCLGPVGTFLEQQVQALCLRPPQEIEEVLFAWIPGQRGTPPDLTTVVRLKKEAKKSELLEALGGERIETYGRPVYVNNDRAAIIVDLKTYAIGPASLAEEMVSSVGGQNPLPAGVEDLMARTDRTRHITLLFEPTAILLDKEFLAPSSAQTLLTECMDWFGDDAETVLWSMHLEPDRFYSEVLVRSTSGIRPAALEERLREKIDHLPGQLLSAVRYMRPQEQGKRQLIGRVPAMAKVYAMATLSDHDARHVRLVTPLPDRAAPNLALGTLLAWDESTRTDFNRELQPTTPSPATTLPATIAERLNQKIDVDFRRTPLQEAFAYIGEETKVTIHIDGDALKLSGYTQNMPQTFAFEKIPATQAIQEVLKNYDKMCILVDESNKQVTVSTYPVAEQRGLTPFKLPP</sequence>
<organism evidence="1">
    <name type="scientific">Schlesneria paludicola</name>
    <dbReference type="NCBI Taxonomy" id="360056"/>
    <lineage>
        <taxon>Bacteria</taxon>
        <taxon>Pseudomonadati</taxon>
        <taxon>Planctomycetota</taxon>
        <taxon>Planctomycetia</taxon>
        <taxon>Planctomycetales</taxon>
        <taxon>Planctomycetaceae</taxon>
        <taxon>Schlesneria</taxon>
    </lineage>
</organism>
<reference evidence="1" key="1">
    <citation type="journal article" date="2020" name="mSystems">
        <title>Genome- and Community-Level Interaction Insights into Carbon Utilization and Element Cycling Functions of Hydrothermarchaeota in Hydrothermal Sediment.</title>
        <authorList>
            <person name="Zhou Z."/>
            <person name="Liu Y."/>
            <person name="Xu W."/>
            <person name="Pan J."/>
            <person name="Luo Z.H."/>
            <person name="Li M."/>
        </authorList>
    </citation>
    <scope>NUCLEOTIDE SEQUENCE [LARGE SCALE GENOMIC DNA]</scope>
    <source>
        <strain evidence="1">SpSt-339</strain>
    </source>
</reference>
<dbReference type="AlphaFoldDB" id="A0A7C2JZ60"/>
<evidence type="ECO:0000313" key="1">
    <source>
        <dbReference type="EMBL" id="HEN14447.1"/>
    </source>
</evidence>
<gene>
    <name evidence="1" type="ORF">ENQ76_03120</name>
</gene>
<dbReference type="EMBL" id="DSOK01000096">
    <property type="protein sequence ID" value="HEN14447.1"/>
    <property type="molecule type" value="Genomic_DNA"/>
</dbReference>
<comment type="caution">
    <text evidence="1">The sequence shown here is derived from an EMBL/GenBank/DDBJ whole genome shotgun (WGS) entry which is preliminary data.</text>
</comment>
<name>A0A7C2JZ60_9PLAN</name>
<protein>
    <submittedName>
        <fullName evidence="1">Uncharacterized protein</fullName>
    </submittedName>
</protein>
<proteinExistence type="predicted"/>